<feature type="binding site" evidence="5">
    <location>
        <position position="118"/>
    </location>
    <ligand>
        <name>substrate</name>
    </ligand>
</feature>
<evidence type="ECO:0000256" key="3">
    <source>
        <dbReference type="ARBA" id="ARBA00049445"/>
    </source>
</evidence>
<evidence type="ECO:0000313" key="8">
    <source>
        <dbReference type="EMBL" id="GHA02515.1"/>
    </source>
</evidence>
<feature type="domain" description="NADP-dependent oxidoreductase" evidence="7">
    <location>
        <begin position="23"/>
        <end position="309"/>
    </location>
</feature>
<comment type="similarity">
    <text evidence="1">Belongs to the aldo/keto reductase family.</text>
</comment>
<gene>
    <name evidence="8" type="ORF">GCM10008090_09850</name>
</gene>
<feature type="site" description="Lowers pKa of active site Tyr" evidence="6">
    <location>
        <position position="85"/>
    </location>
</feature>
<dbReference type="InterPro" id="IPR036812">
    <property type="entry name" value="NAD(P)_OxRdtase_dom_sf"/>
</dbReference>
<sequence>MQHRQQKTKELMNTKTLTQIPPVGFGLWKLPPETCADTVYKAIELGYRHLDSASDYGNEREVGMGIKRALNDGLCTRDELWVTSKLWNTHHAREHVLPAIEKSLSDLQLDYLDLYLVHFPIAQTYVPIETRYPAGWFFDPAADAPRMVPAKVPLSETWQGMEDIHAAGLARQIGVCNYNTGLLHDLLSYAHVKPAMMQIEAHPYLTQEPLLRLCAMNDIPVTAFSPLGALSYLELDMATQQESVLSQQSVLEAAKRTGKTPAQVVLRWGIQRGTAIIPKTSKPERMIENAALFDFELSDAEMQSISALNQNRRFNDPGVFCAQAFNRFHPIYD</sequence>
<dbReference type="InterPro" id="IPR018170">
    <property type="entry name" value="Aldo/ket_reductase_CS"/>
</dbReference>
<dbReference type="PROSITE" id="PS00063">
    <property type="entry name" value="ALDOKETO_REDUCTASE_3"/>
    <property type="match status" value="1"/>
</dbReference>
<evidence type="ECO:0000256" key="4">
    <source>
        <dbReference type="PIRSR" id="PIRSR000097-1"/>
    </source>
</evidence>
<evidence type="ECO:0000256" key="2">
    <source>
        <dbReference type="ARBA" id="ARBA00023002"/>
    </source>
</evidence>
<keyword evidence="9" id="KW-1185">Reference proteome</keyword>
<evidence type="ECO:0000259" key="7">
    <source>
        <dbReference type="Pfam" id="PF00248"/>
    </source>
</evidence>
<dbReference type="AlphaFoldDB" id="A0A918RL90"/>
<dbReference type="InterPro" id="IPR020471">
    <property type="entry name" value="AKR"/>
</dbReference>
<dbReference type="PIRSF" id="PIRSF000097">
    <property type="entry name" value="AKR"/>
    <property type="match status" value="1"/>
</dbReference>
<evidence type="ECO:0000256" key="6">
    <source>
        <dbReference type="PIRSR" id="PIRSR000097-3"/>
    </source>
</evidence>
<dbReference type="Gene3D" id="3.20.20.100">
    <property type="entry name" value="NADP-dependent oxidoreductase domain"/>
    <property type="match status" value="1"/>
</dbReference>
<protein>
    <submittedName>
        <fullName evidence="8">Aldehyde reductase</fullName>
    </submittedName>
</protein>
<evidence type="ECO:0000256" key="1">
    <source>
        <dbReference type="ARBA" id="ARBA00007905"/>
    </source>
</evidence>
<dbReference type="GO" id="GO:0016616">
    <property type="term" value="F:oxidoreductase activity, acting on the CH-OH group of donors, NAD or NADP as acceptor"/>
    <property type="evidence" value="ECO:0007669"/>
    <property type="project" value="UniProtKB-ARBA"/>
</dbReference>
<comment type="catalytic activity">
    <reaction evidence="3">
        <text>hydroxyacetone + NADP(+) = methylglyoxal + NADPH + H(+)</text>
        <dbReference type="Rhea" id="RHEA:27986"/>
        <dbReference type="ChEBI" id="CHEBI:15378"/>
        <dbReference type="ChEBI" id="CHEBI:17158"/>
        <dbReference type="ChEBI" id="CHEBI:27957"/>
        <dbReference type="ChEBI" id="CHEBI:57783"/>
        <dbReference type="ChEBI" id="CHEBI:58349"/>
    </reaction>
</comment>
<dbReference type="PROSITE" id="PS00798">
    <property type="entry name" value="ALDOKETO_REDUCTASE_1"/>
    <property type="match status" value="1"/>
</dbReference>
<reference evidence="8" key="1">
    <citation type="journal article" date="2014" name="Int. J. Syst. Evol. Microbiol.">
        <title>Complete genome sequence of Corynebacterium casei LMG S-19264T (=DSM 44701T), isolated from a smear-ripened cheese.</title>
        <authorList>
            <consortium name="US DOE Joint Genome Institute (JGI-PGF)"/>
            <person name="Walter F."/>
            <person name="Albersmeier A."/>
            <person name="Kalinowski J."/>
            <person name="Ruckert C."/>
        </authorList>
    </citation>
    <scope>NUCLEOTIDE SEQUENCE</scope>
    <source>
        <strain evidence="8">KCTC 12711</strain>
    </source>
</reference>
<dbReference type="SUPFAM" id="SSF51430">
    <property type="entry name" value="NAD(P)-linked oxidoreductase"/>
    <property type="match status" value="1"/>
</dbReference>
<dbReference type="Proteomes" id="UP000614811">
    <property type="component" value="Unassembled WGS sequence"/>
</dbReference>
<dbReference type="Pfam" id="PF00248">
    <property type="entry name" value="Aldo_ket_red"/>
    <property type="match status" value="1"/>
</dbReference>
<dbReference type="InterPro" id="IPR023210">
    <property type="entry name" value="NADP_OxRdtase_dom"/>
</dbReference>
<dbReference type="PROSITE" id="PS00062">
    <property type="entry name" value="ALDOKETO_REDUCTASE_2"/>
    <property type="match status" value="1"/>
</dbReference>
<keyword evidence="2" id="KW-0560">Oxidoreductase</keyword>
<accession>A0A918RL90</accession>
<evidence type="ECO:0000313" key="9">
    <source>
        <dbReference type="Proteomes" id="UP000614811"/>
    </source>
</evidence>
<name>A0A918RL90_9GAMM</name>
<organism evidence="8 9">
    <name type="scientific">Arenicella chitinivorans</name>
    <dbReference type="NCBI Taxonomy" id="1329800"/>
    <lineage>
        <taxon>Bacteria</taxon>
        <taxon>Pseudomonadati</taxon>
        <taxon>Pseudomonadota</taxon>
        <taxon>Gammaproteobacteria</taxon>
        <taxon>Arenicellales</taxon>
        <taxon>Arenicellaceae</taxon>
        <taxon>Arenicella</taxon>
    </lineage>
</organism>
<dbReference type="EMBL" id="BMXA01000001">
    <property type="protein sequence ID" value="GHA02515.1"/>
    <property type="molecule type" value="Genomic_DNA"/>
</dbReference>
<reference evidence="8" key="2">
    <citation type="submission" date="2020-09" db="EMBL/GenBank/DDBJ databases">
        <authorList>
            <person name="Sun Q."/>
            <person name="Kim S."/>
        </authorList>
    </citation>
    <scope>NUCLEOTIDE SEQUENCE</scope>
    <source>
        <strain evidence="8">KCTC 12711</strain>
    </source>
</reference>
<feature type="active site" description="Proton donor" evidence="4">
    <location>
        <position position="56"/>
    </location>
</feature>
<dbReference type="FunFam" id="3.20.20.100:FF:000002">
    <property type="entry name" value="2,5-diketo-D-gluconic acid reductase A"/>
    <property type="match status" value="1"/>
</dbReference>
<dbReference type="PANTHER" id="PTHR11732">
    <property type="entry name" value="ALDO/KETO REDUCTASE"/>
    <property type="match status" value="1"/>
</dbReference>
<dbReference type="PRINTS" id="PR00069">
    <property type="entry name" value="ALDKETRDTASE"/>
</dbReference>
<evidence type="ECO:0000256" key="5">
    <source>
        <dbReference type="PIRSR" id="PIRSR000097-2"/>
    </source>
</evidence>
<proteinExistence type="inferred from homology"/>
<comment type="caution">
    <text evidence="8">The sequence shown here is derived from an EMBL/GenBank/DDBJ whole genome shotgun (WGS) entry which is preliminary data.</text>
</comment>